<dbReference type="STRING" id="857265.WG78_18140"/>
<dbReference type="GO" id="GO:0000166">
    <property type="term" value="F:nucleotide binding"/>
    <property type="evidence" value="ECO:0007669"/>
    <property type="project" value="InterPro"/>
</dbReference>
<accession>A0A0N1JRX9</accession>
<dbReference type="Proteomes" id="UP000037939">
    <property type="component" value="Unassembled WGS sequence"/>
</dbReference>
<reference evidence="1 2" key="1">
    <citation type="submission" date="2015-07" db="EMBL/GenBank/DDBJ databases">
        <title>Draft genome sequence of the Amantichitinum ursilacus IGB-41, a new chitin-degrading bacterium.</title>
        <authorList>
            <person name="Kirstahler P."/>
            <person name="Guenther M."/>
            <person name="Grumaz C."/>
            <person name="Rupp S."/>
            <person name="Zibek S."/>
            <person name="Sohn K."/>
        </authorList>
    </citation>
    <scope>NUCLEOTIDE SEQUENCE [LARGE SCALE GENOMIC DNA]</scope>
    <source>
        <strain evidence="1 2">IGB-41</strain>
    </source>
</reference>
<dbReference type="PANTHER" id="PTHR31367">
    <property type="entry name" value="CYTOSOLIC 5'-NUCLEOTIDASE 1 FAMILY MEMBER"/>
    <property type="match status" value="1"/>
</dbReference>
<evidence type="ECO:0000313" key="2">
    <source>
        <dbReference type="Proteomes" id="UP000037939"/>
    </source>
</evidence>
<dbReference type="PATRIC" id="fig|857265.3.peg.3711"/>
<evidence type="ECO:0000313" key="1">
    <source>
        <dbReference type="EMBL" id="KPC50151.1"/>
    </source>
</evidence>
<protein>
    <submittedName>
        <fullName evidence="1">5'-nucleotidase</fullName>
    </submittedName>
</protein>
<keyword evidence="2" id="KW-1185">Reference proteome</keyword>
<dbReference type="InterPro" id="IPR010394">
    <property type="entry name" value="5-nucleotidase"/>
</dbReference>
<dbReference type="GO" id="GO:0008253">
    <property type="term" value="F:5'-nucleotidase activity"/>
    <property type="evidence" value="ECO:0007669"/>
    <property type="project" value="InterPro"/>
</dbReference>
<dbReference type="SUPFAM" id="SSF56784">
    <property type="entry name" value="HAD-like"/>
    <property type="match status" value="1"/>
</dbReference>
<dbReference type="GO" id="GO:0005737">
    <property type="term" value="C:cytoplasm"/>
    <property type="evidence" value="ECO:0007669"/>
    <property type="project" value="InterPro"/>
</dbReference>
<proteinExistence type="predicted"/>
<dbReference type="InterPro" id="IPR036412">
    <property type="entry name" value="HAD-like_sf"/>
</dbReference>
<dbReference type="AlphaFoldDB" id="A0A0N1JRX9"/>
<organism evidence="1 2">
    <name type="scientific">Amantichitinum ursilacus</name>
    <dbReference type="NCBI Taxonomy" id="857265"/>
    <lineage>
        <taxon>Bacteria</taxon>
        <taxon>Pseudomonadati</taxon>
        <taxon>Pseudomonadota</taxon>
        <taxon>Betaproteobacteria</taxon>
        <taxon>Neisseriales</taxon>
        <taxon>Chitinibacteraceae</taxon>
        <taxon>Amantichitinum</taxon>
    </lineage>
</organism>
<name>A0A0N1JRX9_9NEIS</name>
<gene>
    <name evidence="1" type="ORF">WG78_18140</name>
</gene>
<sequence>MPYSLENRLVIGVASSAMFDLAESDAVFRAEGEAAYRKYQEDHLNDTLRPGVAFSFVRRLLSLNDLRADPDDPLVEVVLLSHNDPDTGLRVMKSIEAHKLGITRAIFMQGRAPYEYIPALEISLFLSANQDDVLKAIQRGYPAGYVMASTLVDDEDDADLRIAFDFDGVLVDDESESVMQATASVARFHEHETRNLLTPHNPGPLQDFLMRVARIQAVEVQHRRDDPSYQNRLRVSVVTARNAPSHERALNTLKSWGVMVNDAFFLGGIEKRKVLAVLRPHIFFDDQSGHLLKSASVVPSVHIPFGVTNRVLE</sequence>
<dbReference type="OrthoDB" id="9778569at2"/>
<dbReference type="GO" id="GO:0000287">
    <property type="term" value="F:magnesium ion binding"/>
    <property type="evidence" value="ECO:0007669"/>
    <property type="project" value="InterPro"/>
</dbReference>
<dbReference type="Pfam" id="PF06189">
    <property type="entry name" value="5-nucleotidase"/>
    <property type="match status" value="1"/>
</dbReference>
<dbReference type="EMBL" id="LAQT01000031">
    <property type="protein sequence ID" value="KPC50151.1"/>
    <property type="molecule type" value="Genomic_DNA"/>
</dbReference>
<dbReference type="PANTHER" id="PTHR31367:SF5">
    <property type="entry name" value="CYTOSOLIC 5'-NUCLEOTIDASE 1A"/>
    <property type="match status" value="1"/>
</dbReference>
<dbReference type="RefSeq" id="WP_053939220.1">
    <property type="nucleotide sequence ID" value="NZ_LAQT01000031.1"/>
</dbReference>
<comment type="caution">
    <text evidence="1">The sequence shown here is derived from an EMBL/GenBank/DDBJ whole genome shotgun (WGS) entry which is preliminary data.</text>
</comment>
<dbReference type="GO" id="GO:0009117">
    <property type="term" value="P:nucleotide metabolic process"/>
    <property type="evidence" value="ECO:0007669"/>
    <property type="project" value="InterPro"/>
</dbReference>